<keyword evidence="2" id="KW-1185">Reference proteome</keyword>
<organism evidence="1 2">
    <name type="scientific">Smallanthus sonchifolius</name>
    <dbReference type="NCBI Taxonomy" id="185202"/>
    <lineage>
        <taxon>Eukaryota</taxon>
        <taxon>Viridiplantae</taxon>
        <taxon>Streptophyta</taxon>
        <taxon>Embryophyta</taxon>
        <taxon>Tracheophyta</taxon>
        <taxon>Spermatophyta</taxon>
        <taxon>Magnoliopsida</taxon>
        <taxon>eudicotyledons</taxon>
        <taxon>Gunneridae</taxon>
        <taxon>Pentapetalae</taxon>
        <taxon>asterids</taxon>
        <taxon>campanulids</taxon>
        <taxon>Asterales</taxon>
        <taxon>Asteraceae</taxon>
        <taxon>Asteroideae</taxon>
        <taxon>Heliantheae alliance</taxon>
        <taxon>Millerieae</taxon>
        <taxon>Smallanthus</taxon>
    </lineage>
</organism>
<evidence type="ECO:0000313" key="2">
    <source>
        <dbReference type="Proteomes" id="UP001056120"/>
    </source>
</evidence>
<dbReference type="EMBL" id="CM042035">
    <property type="protein sequence ID" value="KAI3754482.1"/>
    <property type="molecule type" value="Genomic_DNA"/>
</dbReference>
<gene>
    <name evidence="1" type="ORF">L1987_54266</name>
</gene>
<dbReference type="Proteomes" id="UP001056120">
    <property type="component" value="Linkage Group LG18"/>
</dbReference>
<proteinExistence type="predicted"/>
<evidence type="ECO:0000313" key="1">
    <source>
        <dbReference type="EMBL" id="KAI3754482.1"/>
    </source>
</evidence>
<comment type="caution">
    <text evidence="1">The sequence shown here is derived from an EMBL/GenBank/DDBJ whole genome shotgun (WGS) entry which is preliminary data.</text>
</comment>
<protein>
    <submittedName>
        <fullName evidence="1">Uncharacterized protein</fullName>
    </submittedName>
</protein>
<accession>A0ACB9E7S6</accession>
<sequence length="99" mass="10613">MDKFIADDSDSTESHLVSEGFHLVLGILNLVLVSTDVCFCYVVYKTDASILQCVISMLWAPSGWSLFDAISNLPSGTSHVTSVLVAFIGVGISTSCRIP</sequence>
<reference evidence="1 2" key="2">
    <citation type="journal article" date="2022" name="Mol. Ecol. Resour.">
        <title>The genomes of chicory, endive, great burdock and yacon provide insights into Asteraceae paleo-polyploidization history and plant inulin production.</title>
        <authorList>
            <person name="Fan W."/>
            <person name="Wang S."/>
            <person name="Wang H."/>
            <person name="Wang A."/>
            <person name="Jiang F."/>
            <person name="Liu H."/>
            <person name="Zhao H."/>
            <person name="Xu D."/>
            <person name="Zhang Y."/>
        </authorList>
    </citation>
    <scope>NUCLEOTIDE SEQUENCE [LARGE SCALE GENOMIC DNA]</scope>
    <source>
        <strain evidence="2">cv. Yunnan</strain>
        <tissue evidence="1">Leaves</tissue>
    </source>
</reference>
<name>A0ACB9E7S6_9ASTR</name>
<reference evidence="2" key="1">
    <citation type="journal article" date="2022" name="Mol. Ecol. Resour.">
        <title>The genomes of chicory, endive, great burdock and yacon provide insights into Asteraceae palaeo-polyploidization history and plant inulin production.</title>
        <authorList>
            <person name="Fan W."/>
            <person name="Wang S."/>
            <person name="Wang H."/>
            <person name="Wang A."/>
            <person name="Jiang F."/>
            <person name="Liu H."/>
            <person name="Zhao H."/>
            <person name="Xu D."/>
            <person name="Zhang Y."/>
        </authorList>
    </citation>
    <scope>NUCLEOTIDE SEQUENCE [LARGE SCALE GENOMIC DNA]</scope>
    <source>
        <strain evidence="2">cv. Yunnan</strain>
    </source>
</reference>